<organism evidence="1 2">
    <name type="scientific">Psophocarpus tetragonolobus</name>
    <name type="common">Winged bean</name>
    <name type="synonym">Dolichos tetragonolobus</name>
    <dbReference type="NCBI Taxonomy" id="3891"/>
    <lineage>
        <taxon>Eukaryota</taxon>
        <taxon>Viridiplantae</taxon>
        <taxon>Streptophyta</taxon>
        <taxon>Embryophyta</taxon>
        <taxon>Tracheophyta</taxon>
        <taxon>Spermatophyta</taxon>
        <taxon>Magnoliopsida</taxon>
        <taxon>eudicotyledons</taxon>
        <taxon>Gunneridae</taxon>
        <taxon>Pentapetalae</taxon>
        <taxon>rosids</taxon>
        <taxon>fabids</taxon>
        <taxon>Fabales</taxon>
        <taxon>Fabaceae</taxon>
        <taxon>Papilionoideae</taxon>
        <taxon>50 kb inversion clade</taxon>
        <taxon>NPAAA clade</taxon>
        <taxon>indigoferoid/millettioid clade</taxon>
        <taxon>Phaseoleae</taxon>
        <taxon>Psophocarpus</taxon>
    </lineage>
</organism>
<sequence length="98" mass="10661">MISHAANPIVPKNAAITKLVSKRVTQIKRDRGSFWGVVVHKANSIIVHGTAVLNGHASGIILLAKFIAYMYVVRLCNMGWGISQDVGLFCDTAWVISL</sequence>
<reference evidence="1 2" key="1">
    <citation type="submission" date="2024-01" db="EMBL/GenBank/DDBJ databases">
        <title>The genomes of 5 underutilized Papilionoideae crops provide insights into root nodulation and disease resistanc.</title>
        <authorList>
            <person name="Jiang F."/>
        </authorList>
    </citation>
    <scope>NUCLEOTIDE SEQUENCE [LARGE SCALE GENOMIC DNA]</scope>
    <source>
        <strain evidence="1">DUOXIRENSHENG_FW03</strain>
        <tissue evidence="1">Leaves</tissue>
    </source>
</reference>
<dbReference type="Proteomes" id="UP001386955">
    <property type="component" value="Unassembled WGS sequence"/>
</dbReference>
<comment type="caution">
    <text evidence="1">The sequence shown here is derived from an EMBL/GenBank/DDBJ whole genome shotgun (WGS) entry which is preliminary data.</text>
</comment>
<protein>
    <submittedName>
        <fullName evidence="1">Uncharacterized protein</fullName>
    </submittedName>
</protein>
<gene>
    <name evidence="1" type="ORF">VNO78_22558</name>
</gene>
<evidence type="ECO:0000313" key="1">
    <source>
        <dbReference type="EMBL" id="KAK7387766.1"/>
    </source>
</evidence>
<dbReference type="AlphaFoldDB" id="A0AAN9XCR7"/>
<evidence type="ECO:0000313" key="2">
    <source>
        <dbReference type="Proteomes" id="UP001386955"/>
    </source>
</evidence>
<proteinExistence type="predicted"/>
<accession>A0AAN9XCR7</accession>
<keyword evidence="2" id="KW-1185">Reference proteome</keyword>
<name>A0AAN9XCR7_PSOTE</name>
<dbReference type="EMBL" id="JAYMYS010000006">
    <property type="protein sequence ID" value="KAK7387766.1"/>
    <property type="molecule type" value="Genomic_DNA"/>
</dbReference>